<dbReference type="AlphaFoldDB" id="A0A438MF54"/>
<dbReference type="FunFam" id="3.40.50.720:FF:000084">
    <property type="entry name" value="Short-chain dehydrogenase reductase"/>
    <property type="match status" value="1"/>
</dbReference>
<dbReference type="PROSITE" id="PS00061">
    <property type="entry name" value="ADH_SHORT"/>
    <property type="match status" value="1"/>
</dbReference>
<dbReference type="PANTHER" id="PTHR42760">
    <property type="entry name" value="SHORT-CHAIN DEHYDROGENASES/REDUCTASES FAMILY MEMBER"/>
    <property type="match status" value="1"/>
</dbReference>
<comment type="caution">
    <text evidence="4">The sequence shown here is derived from an EMBL/GenBank/DDBJ whole genome shotgun (WGS) entry which is preliminary data.</text>
</comment>
<protein>
    <submittedName>
        <fullName evidence="4">3-oxoacyl-[acyl-carrier protein] reductase</fullName>
    </submittedName>
</protein>
<dbReference type="Pfam" id="PF13561">
    <property type="entry name" value="adh_short_C2"/>
    <property type="match status" value="1"/>
</dbReference>
<dbReference type="SUPFAM" id="SSF51735">
    <property type="entry name" value="NAD(P)-binding Rossmann-fold domains"/>
    <property type="match status" value="1"/>
</dbReference>
<dbReference type="Proteomes" id="UP000284824">
    <property type="component" value="Unassembled WGS sequence"/>
</dbReference>
<dbReference type="PRINTS" id="PR00080">
    <property type="entry name" value="SDRFAMILY"/>
</dbReference>
<dbReference type="InterPro" id="IPR036291">
    <property type="entry name" value="NAD(P)-bd_dom_sf"/>
</dbReference>
<dbReference type="GO" id="GO:0016616">
    <property type="term" value="F:oxidoreductase activity, acting on the CH-OH group of donors, NAD or NADP as acceptor"/>
    <property type="evidence" value="ECO:0007669"/>
    <property type="project" value="UniProtKB-ARBA"/>
</dbReference>
<gene>
    <name evidence="4" type="ORF">EDD27_6878</name>
</gene>
<proteinExistence type="inferred from homology"/>
<evidence type="ECO:0000313" key="5">
    <source>
        <dbReference type="Proteomes" id="UP000284824"/>
    </source>
</evidence>
<dbReference type="InterPro" id="IPR020904">
    <property type="entry name" value="Sc_DH/Rdtase_CS"/>
</dbReference>
<dbReference type="InterPro" id="IPR057326">
    <property type="entry name" value="KR_dom"/>
</dbReference>
<sequence length="244" mass="25178">MREGLIMHGKRVLLTGGTKGIGRATVLALAGAGATTVTCFRREGHDAESLRLELKELGGEHHLVAADVTDPGDVDRLVDVARSELGGLDVIVNNAGAITHTPFAELSMEDWRRVVDTSLTGCFLVTQKALPLLGRGASVVNIGAAAALRGLPGRAHYTAAKAGMIGLTRSLAKELGPAGIRVNLVAPGPVETAEADEAALSRYRHLIALGRPGTPGEVAGVVLFLAGDASRFVTGETIVVDGGI</sequence>
<evidence type="ECO:0000256" key="1">
    <source>
        <dbReference type="ARBA" id="ARBA00006484"/>
    </source>
</evidence>
<evidence type="ECO:0000313" key="4">
    <source>
        <dbReference type="EMBL" id="RVX44155.1"/>
    </source>
</evidence>
<keyword evidence="2" id="KW-0560">Oxidoreductase</keyword>
<dbReference type="CDD" id="cd05233">
    <property type="entry name" value="SDR_c"/>
    <property type="match status" value="1"/>
</dbReference>
<evidence type="ECO:0000256" key="2">
    <source>
        <dbReference type="ARBA" id="ARBA00023002"/>
    </source>
</evidence>
<name>A0A438MF54_9ACTN</name>
<reference evidence="4 5" key="1">
    <citation type="submission" date="2019-01" db="EMBL/GenBank/DDBJ databases">
        <title>Sequencing the genomes of 1000 actinobacteria strains.</title>
        <authorList>
            <person name="Klenk H.-P."/>
        </authorList>
    </citation>
    <scope>NUCLEOTIDE SEQUENCE [LARGE SCALE GENOMIC DNA]</scope>
    <source>
        <strain evidence="4 5">DSM 43925</strain>
    </source>
</reference>
<dbReference type="Gene3D" id="3.40.50.720">
    <property type="entry name" value="NAD(P)-binding Rossmann-like Domain"/>
    <property type="match status" value="1"/>
</dbReference>
<comment type="similarity">
    <text evidence="1">Belongs to the short-chain dehydrogenases/reductases (SDR) family.</text>
</comment>
<dbReference type="OrthoDB" id="286404at2"/>
<dbReference type="InterPro" id="IPR002347">
    <property type="entry name" value="SDR_fam"/>
</dbReference>
<dbReference type="PRINTS" id="PR00081">
    <property type="entry name" value="GDHRDH"/>
</dbReference>
<organism evidence="4 5">
    <name type="scientific">Nonomuraea polychroma</name>
    <dbReference type="NCBI Taxonomy" id="46176"/>
    <lineage>
        <taxon>Bacteria</taxon>
        <taxon>Bacillati</taxon>
        <taxon>Actinomycetota</taxon>
        <taxon>Actinomycetes</taxon>
        <taxon>Streptosporangiales</taxon>
        <taxon>Streptosporangiaceae</taxon>
        <taxon>Nonomuraea</taxon>
    </lineage>
</organism>
<evidence type="ECO:0000259" key="3">
    <source>
        <dbReference type="SMART" id="SM00822"/>
    </source>
</evidence>
<dbReference type="SMART" id="SM00822">
    <property type="entry name" value="PKS_KR"/>
    <property type="match status" value="1"/>
</dbReference>
<feature type="domain" description="Ketoreductase" evidence="3">
    <location>
        <begin position="10"/>
        <end position="188"/>
    </location>
</feature>
<keyword evidence="5" id="KW-1185">Reference proteome</keyword>
<accession>A0A438MF54</accession>
<dbReference type="EMBL" id="SAUN01000001">
    <property type="protein sequence ID" value="RVX44155.1"/>
    <property type="molecule type" value="Genomic_DNA"/>
</dbReference>